<keyword evidence="3" id="KW-0328">Glycosyltransferase</keyword>
<dbReference type="PANTHER" id="PTHR19297">
    <property type="entry name" value="GLYCOSYLTRANSFERASE 14 FAMILY MEMBER"/>
    <property type="match status" value="1"/>
</dbReference>
<keyword evidence="8" id="KW-0472">Membrane</keyword>
<dbReference type="InterPro" id="IPR003406">
    <property type="entry name" value="Glyco_trans_14"/>
</dbReference>
<keyword evidence="5" id="KW-0812">Transmembrane</keyword>
<evidence type="ECO:0000256" key="6">
    <source>
        <dbReference type="ARBA" id="ARBA00022968"/>
    </source>
</evidence>
<dbReference type="Pfam" id="PF02485">
    <property type="entry name" value="Branch"/>
    <property type="match status" value="1"/>
</dbReference>
<evidence type="ECO:0000256" key="4">
    <source>
        <dbReference type="ARBA" id="ARBA00022679"/>
    </source>
</evidence>
<evidence type="ECO:0000256" key="8">
    <source>
        <dbReference type="ARBA" id="ARBA00023136"/>
    </source>
</evidence>
<dbReference type="GO" id="GO:0008375">
    <property type="term" value="F:acetylglucosaminyltransferase activity"/>
    <property type="evidence" value="ECO:0007669"/>
    <property type="project" value="TreeGrafter"/>
</dbReference>
<evidence type="ECO:0000256" key="9">
    <source>
        <dbReference type="ARBA" id="ARBA00023180"/>
    </source>
</evidence>
<reference evidence="11" key="1">
    <citation type="submission" date="2022-03" db="EMBL/GenBank/DDBJ databases">
        <authorList>
            <person name="Martin C."/>
        </authorList>
    </citation>
    <scope>NUCLEOTIDE SEQUENCE</scope>
</reference>
<protein>
    <recommendedName>
        <fullName evidence="13">Beta-1,3-galactosyl-O-glycosyl-glycoprotein beta-1,6-N-acetylglucosaminyltransferase</fullName>
    </recommendedName>
</protein>
<keyword evidence="9" id="KW-0325">Glycoprotein</keyword>
<dbReference type="EMBL" id="CAIIXF020000001">
    <property type="protein sequence ID" value="CAH1775434.1"/>
    <property type="molecule type" value="Genomic_DNA"/>
</dbReference>
<evidence type="ECO:0000256" key="1">
    <source>
        <dbReference type="ARBA" id="ARBA00004606"/>
    </source>
</evidence>
<keyword evidence="6" id="KW-0735">Signal-anchor</keyword>
<evidence type="ECO:0000256" key="2">
    <source>
        <dbReference type="ARBA" id="ARBA00004922"/>
    </source>
</evidence>
<dbReference type="PANTHER" id="PTHR19297:SF181">
    <property type="entry name" value="PROTEIN XYLOSYLTRANSFERASE"/>
    <property type="match status" value="1"/>
</dbReference>
<evidence type="ECO:0008006" key="13">
    <source>
        <dbReference type="Google" id="ProtNLM"/>
    </source>
</evidence>
<keyword evidence="4" id="KW-0808">Transferase</keyword>
<comment type="pathway">
    <text evidence="2">Protein modification; protein glycosylation.</text>
</comment>
<accession>A0A8S4N414</accession>
<keyword evidence="7" id="KW-1133">Transmembrane helix</keyword>
<evidence type="ECO:0000256" key="3">
    <source>
        <dbReference type="ARBA" id="ARBA00022676"/>
    </source>
</evidence>
<keyword evidence="12" id="KW-1185">Reference proteome</keyword>
<evidence type="ECO:0000313" key="11">
    <source>
        <dbReference type="EMBL" id="CAH1775434.1"/>
    </source>
</evidence>
<organism evidence="11 12">
    <name type="scientific">Owenia fusiformis</name>
    <name type="common">Polychaete worm</name>
    <dbReference type="NCBI Taxonomy" id="6347"/>
    <lineage>
        <taxon>Eukaryota</taxon>
        <taxon>Metazoa</taxon>
        <taxon>Spiralia</taxon>
        <taxon>Lophotrochozoa</taxon>
        <taxon>Annelida</taxon>
        <taxon>Polychaeta</taxon>
        <taxon>Sedentaria</taxon>
        <taxon>Canalipalpata</taxon>
        <taxon>Sabellida</taxon>
        <taxon>Oweniida</taxon>
        <taxon>Oweniidae</taxon>
        <taxon>Owenia</taxon>
    </lineage>
</organism>
<comment type="caution">
    <text evidence="11">The sequence shown here is derived from an EMBL/GenBank/DDBJ whole genome shotgun (WGS) entry which is preliminary data.</text>
</comment>
<proteinExistence type="inferred from homology"/>
<evidence type="ECO:0000256" key="7">
    <source>
        <dbReference type="ARBA" id="ARBA00022989"/>
    </source>
</evidence>
<comment type="similarity">
    <text evidence="10">Belongs to the glycosyltransferase 14 family.</text>
</comment>
<dbReference type="Proteomes" id="UP000749559">
    <property type="component" value="Unassembled WGS sequence"/>
</dbReference>
<name>A0A8S4N414_OWEFU</name>
<comment type="subcellular location">
    <subcellularLocation>
        <location evidence="1">Membrane</location>
        <topology evidence="1">Single-pass type II membrane protein</topology>
    </subcellularLocation>
</comment>
<dbReference type="OrthoDB" id="2019572at2759"/>
<dbReference type="GO" id="GO:0016020">
    <property type="term" value="C:membrane"/>
    <property type="evidence" value="ECO:0007669"/>
    <property type="project" value="UniProtKB-SubCell"/>
</dbReference>
<evidence type="ECO:0000256" key="10">
    <source>
        <dbReference type="ARBA" id="ARBA00038150"/>
    </source>
</evidence>
<sequence>MLNVDDDLDNKHKGVIDREHRGDSAQIDDRLEEIYRRLNHTDPVDCAQIINKDEDAITHAQNYMREHKQAIISDNVFVELTQNCEIFKTRRGYHTKPLSAIENKFPVAFQIAMYRDVEQVERLLRAIYFPQNLYCIHVEMMSHEAYIAISSIAACFPNVFLSSKRTKVVWGAFGNLELYLNCMSDLVMFYRGRWKYFINLTGQEFPLKTNAEIVAILRTLNGTNDIAGSESAAKGLTYRWNFLWDENRHMQPIPKQPPPHNLVMHKGTVYGVFSRRFVEFLMEDEVAQDFLDWCKTTANPDEHFFNTLNHNPHINAPGQFEGTSFQEDAHRPNSISKAVIWGDNKNRHCYGKFVRTVCIYGIKDLPFLVQSPYLFANKFDYSFEPVGYTCLERHMLKKTLNPELSNLDMSHYENLLNVQLGRHNGI</sequence>
<evidence type="ECO:0000313" key="12">
    <source>
        <dbReference type="Proteomes" id="UP000749559"/>
    </source>
</evidence>
<gene>
    <name evidence="11" type="ORF">OFUS_LOCUS2735</name>
</gene>
<dbReference type="AlphaFoldDB" id="A0A8S4N414"/>
<evidence type="ECO:0000256" key="5">
    <source>
        <dbReference type="ARBA" id="ARBA00022692"/>
    </source>
</evidence>